<sequence length="147" mass="16112">MARNNNQRPDRQQPTSAQIREAIAIALDAATVITHLAGVHEAALIAHLGAYGLHLIDDGLPRTPATSVLALLDTAAMLTHLLGLHDISLILHLSGCTLRLLLHPRLRSGARRVTACIARNTTRTIRCAGRAVHAVCCWMRHHLRRNR</sequence>
<protein>
    <submittedName>
        <fullName evidence="1">Uncharacterized protein</fullName>
    </submittedName>
</protein>
<accession>A0ABV3G621</accession>
<comment type="caution">
    <text evidence="1">The sequence shown here is derived from an EMBL/GenBank/DDBJ whole genome shotgun (WGS) entry which is preliminary data.</text>
</comment>
<gene>
    <name evidence="1" type="ORF">AB0I48_35440</name>
</gene>
<proteinExistence type="predicted"/>
<evidence type="ECO:0000313" key="2">
    <source>
        <dbReference type="Proteomes" id="UP001551695"/>
    </source>
</evidence>
<dbReference type="RefSeq" id="WP_357790232.1">
    <property type="nucleotide sequence ID" value="NZ_JBFAKC010000029.1"/>
</dbReference>
<name>A0ABV3G621_9NOCA</name>
<reference evidence="1 2" key="1">
    <citation type="submission" date="2024-06" db="EMBL/GenBank/DDBJ databases">
        <title>The Natural Products Discovery Center: Release of the First 8490 Sequenced Strains for Exploring Actinobacteria Biosynthetic Diversity.</title>
        <authorList>
            <person name="Kalkreuter E."/>
            <person name="Kautsar S.A."/>
            <person name="Yang D."/>
            <person name="Bader C.D."/>
            <person name="Teijaro C.N."/>
            <person name="Fluegel L."/>
            <person name="Davis C.M."/>
            <person name="Simpson J.R."/>
            <person name="Lauterbach L."/>
            <person name="Steele A.D."/>
            <person name="Gui C."/>
            <person name="Meng S."/>
            <person name="Li G."/>
            <person name="Viehrig K."/>
            <person name="Ye F."/>
            <person name="Su P."/>
            <person name="Kiefer A.F."/>
            <person name="Nichols A."/>
            <person name="Cepeda A.J."/>
            <person name="Yan W."/>
            <person name="Fan B."/>
            <person name="Jiang Y."/>
            <person name="Adhikari A."/>
            <person name="Zheng C.-J."/>
            <person name="Schuster L."/>
            <person name="Cowan T.M."/>
            <person name="Smanski M.J."/>
            <person name="Chevrette M.G."/>
            <person name="De Carvalho L.P.S."/>
            <person name="Shen B."/>
        </authorList>
    </citation>
    <scope>NUCLEOTIDE SEQUENCE [LARGE SCALE GENOMIC DNA]</scope>
    <source>
        <strain evidence="1 2">NPDC050403</strain>
    </source>
</reference>
<organism evidence="1 2">
    <name type="scientific">Nocardia aurea</name>
    <dbReference type="NCBI Taxonomy" id="2144174"/>
    <lineage>
        <taxon>Bacteria</taxon>
        <taxon>Bacillati</taxon>
        <taxon>Actinomycetota</taxon>
        <taxon>Actinomycetes</taxon>
        <taxon>Mycobacteriales</taxon>
        <taxon>Nocardiaceae</taxon>
        <taxon>Nocardia</taxon>
    </lineage>
</organism>
<dbReference type="Proteomes" id="UP001551695">
    <property type="component" value="Unassembled WGS sequence"/>
</dbReference>
<keyword evidence="2" id="KW-1185">Reference proteome</keyword>
<dbReference type="EMBL" id="JBFAKC010000029">
    <property type="protein sequence ID" value="MEV0712861.1"/>
    <property type="molecule type" value="Genomic_DNA"/>
</dbReference>
<evidence type="ECO:0000313" key="1">
    <source>
        <dbReference type="EMBL" id="MEV0712861.1"/>
    </source>
</evidence>